<gene>
    <name evidence="2" type="ORF">MICPUCDRAFT_52744</name>
</gene>
<reference evidence="2 3" key="1">
    <citation type="journal article" date="2009" name="Science">
        <title>Green evolution and dynamic adaptations revealed by genomes of the marine picoeukaryotes Micromonas.</title>
        <authorList>
            <person name="Worden A.Z."/>
            <person name="Lee J.H."/>
            <person name="Mock T."/>
            <person name="Rouze P."/>
            <person name="Simmons M.P."/>
            <person name="Aerts A.L."/>
            <person name="Allen A.E."/>
            <person name="Cuvelier M.L."/>
            <person name="Derelle E."/>
            <person name="Everett M.V."/>
            <person name="Foulon E."/>
            <person name="Grimwood J."/>
            <person name="Gundlach H."/>
            <person name="Henrissat B."/>
            <person name="Napoli C."/>
            <person name="McDonald S.M."/>
            <person name="Parker M.S."/>
            <person name="Rombauts S."/>
            <person name="Salamov A."/>
            <person name="Von Dassow P."/>
            <person name="Badger J.H."/>
            <person name="Coutinho P.M."/>
            <person name="Demir E."/>
            <person name="Dubchak I."/>
            <person name="Gentemann C."/>
            <person name="Eikrem W."/>
            <person name="Gready J.E."/>
            <person name="John U."/>
            <person name="Lanier W."/>
            <person name="Lindquist E.A."/>
            <person name="Lucas S."/>
            <person name="Mayer K.F."/>
            <person name="Moreau H."/>
            <person name="Not F."/>
            <person name="Otillar R."/>
            <person name="Panaud O."/>
            <person name="Pangilinan J."/>
            <person name="Paulsen I."/>
            <person name="Piegu B."/>
            <person name="Poliakov A."/>
            <person name="Robbens S."/>
            <person name="Schmutz J."/>
            <person name="Toulza E."/>
            <person name="Wyss T."/>
            <person name="Zelensky A."/>
            <person name="Zhou K."/>
            <person name="Armbrust E.V."/>
            <person name="Bhattacharya D."/>
            <person name="Goodenough U.W."/>
            <person name="Van de Peer Y."/>
            <person name="Grigoriev I.V."/>
        </authorList>
    </citation>
    <scope>NUCLEOTIDE SEQUENCE [LARGE SCALE GENOMIC DNA]</scope>
    <source>
        <strain evidence="2 3">CCMP1545</strain>
    </source>
</reference>
<evidence type="ECO:0000256" key="1">
    <source>
        <dbReference type="SAM" id="MobiDB-lite"/>
    </source>
</evidence>
<evidence type="ECO:0000313" key="3">
    <source>
        <dbReference type="Proteomes" id="UP000001876"/>
    </source>
</evidence>
<feature type="compositionally biased region" description="Low complexity" evidence="1">
    <location>
        <begin position="92"/>
        <end position="116"/>
    </location>
</feature>
<feature type="region of interest" description="Disordered" evidence="1">
    <location>
        <begin position="174"/>
        <end position="197"/>
    </location>
</feature>
<feature type="compositionally biased region" description="Low complexity" evidence="1">
    <location>
        <begin position="69"/>
        <end position="84"/>
    </location>
</feature>
<dbReference type="EMBL" id="GG663747">
    <property type="protein sequence ID" value="EEH52822.1"/>
    <property type="molecule type" value="Genomic_DNA"/>
</dbReference>
<proteinExistence type="predicted"/>
<dbReference type="AlphaFoldDB" id="C1N503"/>
<dbReference type="GeneID" id="9688526"/>
<feature type="region of interest" description="Disordered" evidence="1">
    <location>
        <begin position="69"/>
        <end position="126"/>
    </location>
</feature>
<dbReference type="Proteomes" id="UP000001876">
    <property type="component" value="Unassembled WGS sequence"/>
</dbReference>
<dbReference type="RefSeq" id="XP_003062883.1">
    <property type="nucleotide sequence ID" value="XM_003062837.1"/>
</dbReference>
<organism evidence="3">
    <name type="scientific">Micromonas pusilla (strain CCMP1545)</name>
    <name type="common">Picoplanktonic green alga</name>
    <dbReference type="NCBI Taxonomy" id="564608"/>
    <lineage>
        <taxon>Eukaryota</taxon>
        <taxon>Viridiplantae</taxon>
        <taxon>Chlorophyta</taxon>
        <taxon>Mamiellophyceae</taxon>
        <taxon>Mamiellales</taxon>
        <taxon>Mamiellaceae</taxon>
        <taxon>Micromonas</taxon>
    </lineage>
</organism>
<sequence length="276" mass="29728">MHTKKPIEYEYVRRILREPASVARVSVQLQQRSHVAHTHPARAPPTATMPASFLRRAALLASRDATTLARSATSASSVASASAPRLRRAPRLSRATSSTTTSTSASSSSTTAVDATSPPPPPLYTRTHEILRPESVSSDGSEITMTVGLTEHAFDIIGDVRAVEAVDAEEADGWRRRRRHHHHAAGRRQPNHAAAAAGPSSTLLARLHWEGFKRTASDELYHASWANVSDVRDVAVPFPATLVGLNAAAVGEPYEARSVISRRSPRDRVGAARAVP</sequence>
<dbReference type="OrthoDB" id="498304at2759"/>
<protein>
    <submittedName>
        <fullName evidence="2">Predicted protein</fullName>
    </submittedName>
</protein>
<accession>C1N503</accession>
<feature type="compositionally biased region" description="Basic residues" evidence="1">
    <location>
        <begin position="175"/>
        <end position="190"/>
    </location>
</feature>
<evidence type="ECO:0000313" key="2">
    <source>
        <dbReference type="EMBL" id="EEH52822.1"/>
    </source>
</evidence>
<dbReference type="KEGG" id="mpp:MICPUCDRAFT_52744"/>
<keyword evidence="3" id="KW-1185">Reference proteome</keyword>
<name>C1N503_MICPC</name>